<accession>A0A9D4N056</accession>
<organism evidence="2 3">
    <name type="scientific">Dreissena polymorpha</name>
    <name type="common">Zebra mussel</name>
    <name type="synonym">Mytilus polymorpha</name>
    <dbReference type="NCBI Taxonomy" id="45954"/>
    <lineage>
        <taxon>Eukaryota</taxon>
        <taxon>Metazoa</taxon>
        <taxon>Spiralia</taxon>
        <taxon>Lophotrochozoa</taxon>
        <taxon>Mollusca</taxon>
        <taxon>Bivalvia</taxon>
        <taxon>Autobranchia</taxon>
        <taxon>Heteroconchia</taxon>
        <taxon>Euheterodonta</taxon>
        <taxon>Imparidentia</taxon>
        <taxon>Neoheterodontei</taxon>
        <taxon>Myida</taxon>
        <taxon>Dreissenoidea</taxon>
        <taxon>Dreissenidae</taxon>
        <taxon>Dreissena</taxon>
    </lineage>
</organism>
<proteinExistence type="predicted"/>
<name>A0A9D4N056_DREPO</name>
<gene>
    <name evidence="2" type="ORF">DPMN_008315</name>
</gene>
<keyword evidence="1" id="KW-0175">Coiled coil</keyword>
<dbReference type="EMBL" id="JAIWYP010000001">
    <property type="protein sequence ID" value="KAH3884337.1"/>
    <property type="molecule type" value="Genomic_DNA"/>
</dbReference>
<evidence type="ECO:0000313" key="2">
    <source>
        <dbReference type="EMBL" id="KAH3884337.1"/>
    </source>
</evidence>
<comment type="caution">
    <text evidence="2">The sequence shown here is derived from an EMBL/GenBank/DDBJ whole genome shotgun (WGS) entry which is preliminary data.</text>
</comment>
<reference evidence="2" key="2">
    <citation type="submission" date="2020-11" db="EMBL/GenBank/DDBJ databases">
        <authorList>
            <person name="McCartney M.A."/>
            <person name="Auch B."/>
            <person name="Kono T."/>
            <person name="Mallez S."/>
            <person name="Becker A."/>
            <person name="Gohl D.M."/>
            <person name="Silverstein K.A.T."/>
            <person name="Koren S."/>
            <person name="Bechman K.B."/>
            <person name="Herman A."/>
            <person name="Abrahante J.E."/>
            <person name="Garbe J."/>
        </authorList>
    </citation>
    <scope>NUCLEOTIDE SEQUENCE</scope>
    <source>
        <strain evidence="2">Duluth1</strain>
        <tissue evidence="2">Whole animal</tissue>
    </source>
</reference>
<feature type="coiled-coil region" evidence="1">
    <location>
        <begin position="129"/>
        <end position="265"/>
    </location>
</feature>
<evidence type="ECO:0000313" key="3">
    <source>
        <dbReference type="Proteomes" id="UP000828390"/>
    </source>
</evidence>
<feature type="coiled-coil region" evidence="1">
    <location>
        <begin position="66"/>
        <end position="100"/>
    </location>
</feature>
<dbReference type="Gene3D" id="1.10.287.1490">
    <property type="match status" value="1"/>
</dbReference>
<sequence length="419" mass="49223">MEEVIQMPNEIKERGDSFHLFDWGKSKRQKKLQQWETMARLARTIEEQTKYLHDMSQDNREHAQALTTTRVEINHLSERRRELEAALSKTHGELADTRERLEGLDRRLLEANMFLVNMKTTQETLTSTLVEQEEMIKGLQADVVGLTEKMVELKNAKAAADKDDNDASTSLAFKDNEIEELQGKIQALHKEAAQFLDELADERSRRCDMDIQLVAMQHLVREMRAQAHKAQQQLEIEIECLKFNVLSLTRTVKKKIREIDQLNRDKLLIVSYYTKRFGKVNNVDPQDEQDVMSNEEHDKLVIKVQKRISVLRLESALYRRRLLIDQLVILLQTFDPNFELDTNPYYRCYLTDDEMLVPQLQYEDMVDIYTRRNAKDDRFDPEDSYSDTVVMTTSSDTRNNMIQESKGTNTKILYLRRNL</sequence>
<protein>
    <submittedName>
        <fullName evidence="2">Uncharacterized protein</fullName>
    </submittedName>
</protein>
<dbReference type="AlphaFoldDB" id="A0A9D4N056"/>
<dbReference type="Proteomes" id="UP000828390">
    <property type="component" value="Unassembled WGS sequence"/>
</dbReference>
<evidence type="ECO:0000256" key="1">
    <source>
        <dbReference type="SAM" id="Coils"/>
    </source>
</evidence>
<reference evidence="2" key="1">
    <citation type="journal article" date="2019" name="bioRxiv">
        <title>The Genome of the Zebra Mussel, Dreissena polymorpha: A Resource for Invasive Species Research.</title>
        <authorList>
            <person name="McCartney M.A."/>
            <person name="Auch B."/>
            <person name="Kono T."/>
            <person name="Mallez S."/>
            <person name="Zhang Y."/>
            <person name="Obille A."/>
            <person name="Becker A."/>
            <person name="Abrahante J.E."/>
            <person name="Garbe J."/>
            <person name="Badalamenti J.P."/>
            <person name="Herman A."/>
            <person name="Mangelson H."/>
            <person name="Liachko I."/>
            <person name="Sullivan S."/>
            <person name="Sone E.D."/>
            <person name="Koren S."/>
            <person name="Silverstein K.A.T."/>
            <person name="Beckman K.B."/>
            <person name="Gohl D.M."/>
        </authorList>
    </citation>
    <scope>NUCLEOTIDE SEQUENCE</scope>
    <source>
        <strain evidence="2">Duluth1</strain>
        <tissue evidence="2">Whole animal</tissue>
    </source>
</reference>
<keyword evidence="3" id="KW-1185">Reference proteome</keyword>